<accession>A0A6C0AMM2</accession>
<dbReference type="AlphaFoldDB" id="A0A6C0AMM2"/>
<dbReference type="EMBL" id="MN740714">
    <property type="protein sequence ID" value="QHS80611.1"/>
    <property type="molecule type" value="Genomic_DNA"/>
</dbReference>
<organism evidence="1">
    <name type="scientific">viral metagenome</name>
    <dbReference type="NCBI Taxonomy" id="1070528"/>
    <lineage>
        <taxon>unclassified sequences</taxon>
        <taxon>metagenomes</taxon>
        <taxon>organismal metagenomes</taxon>
    </lineage>
</organism>
<evidence type="ECO:0000313" key="1">
    <source>
        <dbReference type="EMBL" id="QHS80611.1"/>
    </source>
</evidence>
<reference evidence="1" key="1">
    <citation type="journal article" date="2020" name="Nature">
        <title>Giant virus diversity and host interactions through global metagenomics.</title>
        <authorList>
            <person name="Schulz F."/>
            <person name="Roux S."/>
            <person name="Paez-Espino D."/>
            <person name="Jungbluth S."/>
            <person name="Walsh D.A."/>
            <person name="Denef V.J."/>
            <person name="McMahon K.D."/>
            <person name="Konstantinidis K.T."/>
            <person name="Eloe-Fadrosh E.A."/>
            <person name="Kyrpides N.C."/>
            <person name="Woyke T."/>
        </authorList>
    </citation>
    <scope>NUCLEOTIDE SEQUENCE</scope>
    <source>
        <strain evidence="1">GVMAG-S-1091796-13</strain>
    </source>
</reference>
<protein>
    <submittedName>
        <fullName evidence="1">Uncharacterized protein</fullName>
    </submittedName>
</protein>
<sequence>MIIILLGEGCNISWNMQKINLKGKSSIFEWFLSVSFKDVNFIIDKIINDIPIRITKRIEFERDIFLDTTEIRSAHYNLDNFPDRLNRRVARFKDDILSNEPILFIREEHGSYKTTESDIHTFKSLITKFNPNCNFRLLLLMPFEVIWSPLQIKDVYHKENLRDRFNLLEYIQEIEKDY</sequence>
<proteinExistence type="predicted"/>
<dbReference type="Pfam" id="PF08795">
    <property type="entry name" value="DUF1796"/>
    <property type="match status" value="1"/>
</dbReference>
<name>A0A6C0AMM2_9ZZZZ</name>
<dbReference type="InterPro" id="IPR014903">
    <property type="entry name" value="DUF1796"/>
</dbReference>